<comment type="subcellular location">
    <subcellularLocation>
        <location evidence="1">Membrane</location>
        <topology evidence="1">Multi-pass membrane protein</topology>
    </subcellularLocation>
</comment>
<keyword evidence="3 6" id="KW-0812">Transmembrane</keyword>
<feature type="chain" id="PRO_5038000157" description="Protein NRT1/ PTR FAMILY 1.2-like" evidence="7">
    <location>
        <begin position="21"/>
        <end position="156"/>
    </location>
</feature>
<dbReference type="GO" id="GO:0022857">
    <property type="term" value="F:transmembrane transporter activity"/>
    <property type="evidence" value="ECO:0007669"/>
    <property type="project" value="InterPro"/>
</dbReference>
<evidence type="ECO:0000256" key="2">
    <source>
        <dbReference type="ARBA" id="ARBA00005982"/>
    </source>
</evidence>
<dbReference type="Pfam" id="PF00854">
    <property type="entry name" value="PTR2"/>
    <property type="match status" value="1"/>
</dbReference>
<dbReference type="GO" id="GO:0016020">
    <property type="term" value="C:membrane"/>
    <property type="evidence" value="ECO:0007669"/>
    <property type="project" value="UniProtKB-SubCell"/>
</dbReference>
<comment type="caution">
    <text evidence="8">The sequence shown here is derived from an EMBL/GenBank/DDBJ whole genome shotgun (WGS) entry which is preliminary data.</text>
</comment>
<dbReference type="PANTHER" id="PTHR11654">
    <property type="entry name" value="OLIGOPEPTIDE TRANSPORTER-RELATED"/>
    <property type="match status" value="1"/>
</dbReference>
<sequence>MGLGIFMSIIFMSLSAIVESVRRKMAIRQGFSDDPEAVVNMSAMWVLPQNILTGFGESTNAVAQMEFYYSELPKTMSSISSALLVLGMSVGNLAASFIMSMVDDITKNGNGDSRAYGPCKEEVNMDLGGDGGFVEAMCTWFLLVEAIRNEIGGRVA</sequence>
<evidence type="ECO:0000313" key="9">
    <source>
        <dbReference type="Proteomes" id="UP000813462"/>
    </source>
</evidence>
<evidence type="ECO:0000256" key="4">
    <source>
        <dbReference type="ARBA" id="ARBA00022989"/>
    </source>
</evidence>
<dbReference type="AlphaFoldDB" id="A0A978V8F1"/>
<evidence type="ECO:0000256" key="3">
    <source>
        <dbReference type="ARBA" id="ARBA00022692"/>
    </source>
</evidence>
<dbReference type="EMBL" id="JAEACU010000006">
    <property type="protein sequence ID" value="KAH7524186.1"/>
    <property type="molecule type" value="Genomic_DNA"/>
</dbReference>
<evidence type="ECO:0000256" key="7">
    <source>
        <dbReference type="SAM" id="SignalP"/>
    </source>
</evidence>
<dbReference type="InterPro" id="IPR036259">
    <property type="entry name" value="MFS_trans_sf"/>
</dbReference>
<feature type="transmembrane region" description="Helical" evidence="6">
    <location>
        <begin position="79"/>
        <end position="99"/>
    </location>
</feature>
<evidence type="ECO:0008006" key="10">
    <source>
        <dbReference type="Google" id="ProtNLM"/>
    </source>
</evidence>
<proteinExistence type="inferred from homology"/>
<dbReference type="Proteomes" id="UP000813462">
    <property type="component" value="Unassembled WGS sequence"/>
</dbReference>
<evidence type="ECO:0000313" key="8">
    <source>
        <dbReference type="EMBL" id="KAH7524186.1"/>
    </source>
</evidence>
<evidence type="ECO:0000256" key="5">
    <source>
        <dbReference type="ARBA" id="ARBA00023136"/>
    </source>
</evidence>
<comment type="similarity">
    <text evidence="2">Belongs to the major facilitator superfamily. Proton-dependent oligopeptide transporter (POT/PTR) (TC 2.A.17) family.</text>
</comment>
<keyword evidence="5 6" id="KW-0472">Membrane</keyword>
<name>A0A978V8F1_ZIZJJ</name>
<reference evidence="8" key="1">
    <citation type="journal article" date="2021" name="Front. Plant Sci.">
        <title>Chromosome-Scale Genome Assembly for Chinese Sour Jujube and Insights Into Its Genome Evolution and Domestication Signature.</title>
        <authorList>
            <person name="Shen L.-Y."/>
            <person name="Luo H."/>
            <person name="Wang X.-L."/>
            <person name="Wang X.-M."/>
            <person name="Qiu X.-J."/>
            <person name="Liu H."/>
            <person name="Zhou S.-S."/>
            <person name="Jia K.-H."/>
            <person name="Nie S."/>
            <person name="Bao Y.-T."/>
            <person name="Zhang R.-G."/>
            <person name="Yun Q.-Z."/>
            <person name="Chai Y.-H."/>
            <person name="Lu J.-Y."/>
            <person name="Li Y."/>
            <person name="Zhao S.-W."/>
            <person name="Mao J.-F."/>
            <person name="Jia S.-G."/>
            <person name="Mao Y.-M."/>
        </authorList>
    </citation>
    <scope>NUCLEOTIDE SEQUENCE</scope>
    <source>
        <strain evidence="8">AT0</strain>
        <tissue evidence="8">Leaf</tissue>
    </source>
</reference>
<evidence type="ECO:0000256" key="1">
    <source>
        <dbReference type="ARBA" id="ARBA00004141"/>
    </source>
</evidence>
<dbReference type="Gene3D" id="1.20.1250.20">
    <property type="entry name" value="MFS general substrate transporter like domains"/>
    <property type="match status" value="1"/>
</dbReference>
<gene>
    <name evidence="8" type="ORF">FEM48_Zijuj06G0092400</name>
</gene>
<feature type="signal peptide" evidence="7">
    <location>
        <begin position="1"/>
        <end position="20"/>
    </location>
</feature>
<protein>
    <recommendedName>
        <fullName evidence="10">Protein NRT1/ PTR FAMILY 1.2-like</fullName>
    </recommendedName>
</protein>
<keyword evidence="4 6" id="KW-1133">Transmembrane helix</keyword>
<dbReference type="InterPro" id="IPR000109">
    <property type="entry name" value="POT_fam"/>
</dbReference>
<evidence type="ECO:0000256" key="6">
    <source>
        <dbReference type="SAM" id="Phobius"/>
    </source>
</evidence>
<organism evidence="8 9">
    <name type="scientific">Ziziphus jujuba var. spinosa</name>
    <dbReference type="NCBI Taxonomy" id="714518"/>
    <lineage>
        <taxon>Eukaryota</taxon>
        <taxon>Viridiplantae</taxon>
        <taxon>Streptophyta</taxon>
        <taxon>Embryophyta</taxon>
        <taxon>Tracheophyta</taxon>
        <taxon>Spermatophyta</taxon>
        <taxon>Magnoliopsida</taxon>
        <taxon>eudicotyledons</taxon>
        <taxon>Gunneridae</taxon>
        <taxon>Pentapetalae</taxon>
        <taxon>rosids</taxon>
        <taxon>fabids</taxon>
        <taxon>Rosales</taxon>
        <taxon>Rhamnaceae</taxon>
        <taxon>Paliureae</taxon>
        <taxon>Ziziphus</taxon>
    </lineage>
</organism>
<accession>A0A978V8F1</accession>
<keyword evidence="7" id="KW-0732">Signal</keyword>